<dbReference type="CDD" id="cd00093">
    <property type="entry name" value="HTH_XRE"/>
    <property type="match status" value="1"/>
</dbReference>
<protein>
    <submittedName>
        <fullName evidence="1">Uncharacterized protein</fullName>
    </submittedName>
</protein>
<sequence>MECDNIVDIDVNKLDNGQKIRILKKAIEKFGLSYVAQKLGIDRSTLYRYVAVKVKRVPDEIVSRAAEMLSVEELSDAIYGLKTIDVDPTVALSVIIKALRDDGFRNFFLTLLYQYLGDYLNTVTRTYIVNEEDLTSSPP</sequence>
<dbReference type="Proteomes" id="UP000193404">
    <property type="component" value="Chromosome"/>
</dbReference>
<reference evidence="1 2" key="1">
    <citation type="submission" date="2017-03" db="EMBL/GenBank/DDBJ databases">
        <title>Sulfur activation and transportation mechanism of thermophilic Archaea Acidianus manzaensis YN-25.</title>
        <authorList>
            <person name="Ma Y."/>
            <person name="Yang Y."/>
            <person name="Xia J."/>
        </authorList>
    </citation>
    <scope>NUCLEOTIDE SEQUENCE [LARGE SCALE GENOMIC DNA]</scope>
    <source>
        <strain evidence="1 2">YN-25</strain>
    </source>
</reference>
<evidence type="ECO:0000313" key="2">
    <source>
        <dbReference type="Proteomes" id="UP000193404"/>
    </source>
</evidence>
<proteinExistence type="predicted"/>
<dbReference type="EMBL" id="CP020477">
    <property type="protein sequence ID" value="ARM76141.1"/>
    <property type="molecule type" value="Genomic_DNA"/>
</dbReference>
<name>A0A1W6K0N5_9CREN</name>
<evidence type="ECO:0000313" key="1">
    <source>
        <dbReference type="EMBL" id="ARM76141.1"/>
    </source>
</evidence>
<organism evidence="1 2">
    <name type="scientific">Acidianus manzaensis</name>
    <dbReference type="NCBI Taxonomy" id="282676"/>
    <lineage>
        <taxon>Archaea</taxon>
        <taxon>Thermoproteota</taxon>
        <taxon>Thermoprotei</taxon>
        <taxon>Sulfolobales</taxon>
        <taxon>Sulfolobaceae</taxon>
        <taxon>Acidianus</taxon>
    </lineage>
</organism>
<keyword evidence="2" id="KW-1185">Reference proteome</keyword>
<dbReference type="AlphaFoldDB" id="A0A1W6K0N5"/>
<dbReference type="InterPro" id="IPR001387">
    <property type="entry name" value="Cro/C1-type_HTH"/>
</dbReference>
<gene>
    <name evidence="1" type="ORF">B6F84_08995</name>
</gene>
<dbReference type="KEGG" id="aman:B6F84_08995"/>
<accession>A0A1W6K0N5</accession>